<dbReference type="Proteomes" id="UP000186817">
    <property type="component" value="Unassembled WGS sequence"/>
</dbReference>
<feature type="region of interest" description="Disordered" evidence="2">
    <location>
        <begin position="1197"/>
        <end position="1270"/>
    </location>
</feature>
<feature type="region of interest" description="Disordered" evidence="2">
    <location>
        <begin position="2565"/>
        <end position="2591"/>
    </location>
</feature>
<evidence type="ECO:0000313" key="4">
    <source>
        <dbReference type="Proteomes" id="UP000186817"/>
    </source>
</evidence>
<dbReference type="SUPFAM" id="SSF53335">
    <property type="entry name" value="S-adenosyl-L-methionine-dependent methyltransferases"/>
    <property type="match status" value="1"/>
</dbReference>
<feature type="compositionally biased region" description="Pro residues" evidence="2">
    <location>
        <begin position="1208"/>
        <end position="1217"/>
    </location>
</feature>
<comment type="caution">
    <text evidence="3">The sequence shown here is derived from an EMBL/GenBank/DDBJ whole genome shotgun (WGS) entry which is preliminary data.</text>
</comment>
<feature type="region of interest" description="Disordered" evidence="2">
    <location>
        <begin position="924"/>
        <end position="989"/>
    </location>
</feature>
<feature type="compositionally biased region" description="Basic residues" evidence="2">
    <location>
        <begin position="952"/>
        <end position="966"/>
    </location>
</feature>
<feature type="region of interest" description="Disordered" evidence="2">
    <location>
        <begin position="178"/>
        <end position="197"/>
    </location>
</feature>
<proteinExistence type="predicted"/>
<evidence type="ECO:0000256" key="1">
    <source>
        <dbReference type="SAM" id="Coils"/>
    </source>
</evidence>
<dbReference type="OrthoDB" id="421183at2759"/>
<feature type="region of interest" description="Disordered" evidence="2">
    <location>
        <begin position="1452"/>
        <end position="1589"/>
    </location>
</feature>
<accession>A0A1Q9DHU5</accession>
<name>A0A1Q9DHU5_SYMMI</name>
<feature type="coiled-coil region" evidence="1">
    <location>
        <begin position="1375"/>
        <end position="1447"/>
    </location>
</feature>
<evidence type="ECO:0008006" key="5">
    <source>
        <dbReference type="Google" id="ProtNLM"/>
    </source>
</evidence>
<gene>
    <name evidence="3" type="ORF">AK812_SmicGene23187</name>
</gene>
<keyword evidence="4" id="KW-1185">Reference proteome</keyword>
<protein>
    <recommendedName>
        <fullName evidence="5">Reticulocyte-binding protein 2-like a</fullName>
    </recommendedName>
</protein>
<sequence length="2603" mass="290070">MARAQLAFRFTFLDVTDGPMDSDRTRAGSLPPMRSATQEVLVQDVWAQRHLRTLRQGQHATVMGPTAPSRGSVGHPTLCNRPCIFIARQRHCQKGLACGSCHHKHNDPKLDKKQRHLMSTMPREELLGLLADLLRERAEQDGIRDVSFVVAVLQRKNFSSIVSMAADRCQGRSKAVMLQESAPEVPKPPKLEKGTSNPEDFQLVTAEIRTWFAWPLHIFGGSGLDRQVQKFKSGELATYARAAVAEGGCSISFRAYSISTGVFAKFSLCGIHNPYLAAFQCNHGSVDYSEDSDAIPQGSSSAVAATCQCLRIDRASDVLVPASEASEFREAWLQEAAEPYQEWMSPWGVQLDLATTIAFAVQSPQCSRFPRLCDLMYTLLTQLCCFVDRWDSRMDLIAFLAPVKAAALYSARETFSDECQVTAALLALKVKMDIVFPECCGTAAESSCCGGSTDSGFPLSQTSVDHEAGIQFHVTFQHKRSDSRRPVVHVARAILESTVNRSEILSARMQISTELNSACHQQLLDTDLWCQNTASSLGPCSCLFGDVLSWNVGTQYTSLCRLSYPAKKRKIYDADTLPTMHCWAHNQQCVVPLRVHLGVSGLPCTDMSRAGKMLKSAGPTASVYLTHAKYCQNARVPLPVLECTPALDMDMVEECHGENYDWYQLMLGPEDTGHSGVSRPRTYVIGNRRESSQCLHDPFELCDRVTSQLRWDETQVSDYLVATDHEIVLEAQALCRQRGIRYRELADLSYLLTKAEARRLDFYEAEFRIRFKTDPGDDPNLVVFLGDNPEYSLNWSAVSGKVPCFRMNSRSGLYWLPKYRRFLTSKEKLAIMGWPVHHRLADAMGVATVPSIDIGRAAGLAGNAMHVHCVGLAQLIALSNAAAERSCSSITGSRLGKLARRPSFDKMVDKICFKFENGESFLPDERSQQMVLREASESDPEEEDGSEDKPPSKRRKVGTKRPKSRAKTPSENKSKSQPKKPYGQTLKFRNWGSTPVQHKMYFMAAVAPDKASESYLRTLKISQVQTAFYAFFRQTNSSRLEGGCSGSGQRNLSGMSLQHVGVLLQFIRVLRKMNSCLPRPKKEGILAFLQEQYKANGEPARNRHVLELVRDMEIELSRSIRFEVKEIGGKQYLTEGNTSRWLPEKPPGKWLAEILHDKSSGVPFVKHSNGEVAPCISFFQNGEDYQSRPRSLAETLSNPDLVSSSSTGPPPPVPSPYVQPLQRQLLPGMEVPGGPPELAPLPGAKDQQKQGVPGGVPAPPTPSSEAEAEDDLSVVLEDFEPQTLGDYVLCAIGGKVAVHTKDDEKNFRLLPGDCKDWRLFLHEASGKIYAASPSGQACVKAVWVAKILKGEATPDDLALQKKLQERADKIAEQKLQEEAHAKRQAEAERLQLEQEAARKRQEEERLRQQIRQQLENEMKEKLILEEKQRLREQMETEKEKMQQEMYAKLRAEMEARDKRHSRDAEQEPQGTSPNAKDDAATEATEESRPADIPDESRPNVPDPDLNSFLSGSPPPAESPGHPGAHDASILEPGASGPSTSQPPTVPGFAEGTNTTGPENPMEAKPPSKPSEPRDKKRPDAKAEAKAGKQAARVLPTFALTLDGVMPASRASNKPGRIVLTKQQKTAFGVLAHVKGLQATLTSVIGRGLEQFVADEESLQWKTLNMLTYAAGLRIYADSDPLHPLWNNVKLAIRKSGLGPALLKATLMSHTDHAPFDSGVNLVTKKEAAEHWCQAASQRSFQELQENMAFDRGCSATHDGLIPQDVWDVLGESAVTSLGIYASVLALLFVHVKLPVKNKSWFQSIVAMHVMDKDWSLNQELYNYMLSYGVADAESAQTLPEQVETEAAEDIEALFAFGGAGTIRFVRLDVHGVMFLQRKVSAPERPQPRTRAELQTLLAKYKNKLELSCVFLGDRMLQTEFRIIYSGAKHVLEEYTSTLEKHKRGQESALEWAAERSSGHTWFPTVLRVLGNIHDPEVLSELGIMLEASRFRNEAEARMQPWIQQQEDVLSQAWLLYVALAAERCWSQAHFTCCLPQMMARCYVDKTEMRDGHVRLIKKIFEAVKHAEDVLRNKRDTLSASSAAGLQAILADVAWHTSQVSRECYQQLLQADWNWRNDDVRALVFSMYARVPNTKFFQEDAFAHMASIISRGSTNKKLGMWLRYFYMSTSKTFAELQWPLLQPSYKDFQQAAERSMKQDLKQGIAPRTGSTAIPSQLGLTMSKILSNYKKAGTLSNHKMSSATAWLTANSANNFVDADKAWTGAFFLKGEVYINLGTEKCQLCLGCRGYAALGVKLEEHVLGEDGAEQAFFSLQRTSGLPTWLCNHSLQVDPEPDARLGASLTVEQLKQIQKELQHPLPLQGSGKNKNIVRRDRVQALVHFLFPSESEEYREQLIENMCGAESVKPRAFVPEELLSALDGLDAKEQQGFEYLKQMIDEEVAEREATARAASEKPDAHARKNYTPSAFHDLLPQHPGYGLTRSPDIKRYYAWVPCKVEGFRLSHNVTWDGPRRKLTELAALEECVFEYLWPVFHLHVGGHGQEERLVRRRPTREAVAAVLRDEFGYGSAKGKSKQSSGAAEARQKSEPEAEARKWPFSAYAAIGP</sequence>
<feature type="compositionally biased region" description="Acidic residues" evidence="2">
    <location>
        <begin position="937"/>
        <end position="946"/>
    </location>
</feature>
<dbReference type="InterPro" id="IPR029063">
    <property type="entry name" value="SAM-dependent_MTases_sf"/>
</dbReference>
<organism evidence="3 4">
    <name type="scientific">Symbiodinium microadriaticum</name>
    <name type="common">Dinoflagellate</name>
    <name type="synonym">Zooxanthella microadriatica</name>
    <dbReference type="NCBI Taxonomy" id="2951"/>
    <lineage>
        <taxon>Eukaryota</taxon>
        <taxon>Sar</taxon>
        <taxon>Alveolata</taxon>
        <taxon>Dinophyceae</taxon>
        <taxon>Suessiales</taxon>
        <taxon>Symbiodiniaceae</taxon>
        <taxon>Symbiodinium</taxon>
    </lineage>
</organism>
<reference evidence="3 4" key="1">
    <citation type="submission" date="2016-02" db="EMBL/GenBank/DDBJ databases">
        <title>Genome analysis of coral dinoflagellate symbionts highlights evolutionary adaptations to a symbiotic lifestyle.</title>
        <authorList>
            <person name="Aranda M."/>
            <person name="Li Y."/>
            <person name="Liew Y.J."/>
            <person name="Baumgarten S."/>
            <person name="Simakov O."/>
            <person name="Wilson M."/>
            <person name="Piel J."/>
            <person name="Ashoor H."/>
            <person name="Bougouffa S."/>
            <person name="Bajic V.B."/>
            <person name="Ryu T."/>
            <person name="Ravasi T."/>
            <person name="Bayer T."/>
            <person name="Micklem G."/>
            <person name="Kim H."/>
            <person name="Bhak J."/>
            <person name="Lajeunesse T.C."/>
            <person name="Voolstra C.R."/>
        </authorList>
    </citation>
    <scope>NUCLEOTIDE SEQUENCE [LARGE SCALE GENOMIC DNA]</scope>
    <source>
        <strain evidence="3 4">CCMP2467</strain>
    </source>
</reference>
<feature type="compositionally biased region" description="Basic and acidic residues" evidence="2">
    <location>
        <begin position="1475"/>
        <end position="1497"/>
    </location>
</feature>
<feature type="compositionally biased region" description="Basic and acidic residues" evidence="2">
    <location>
        <begin position="1452"/>
        <end position="1465"/>
    </location>
</feature>
<evidence type="ECO:0000256" key="2">
    <source>
        <dbReference type="SAM" id="MobiDB-lite"/>
    </source>
</evidence>
<dbReference type="Gene3D" id="3.40.50.150">
    <property type="entry name" value="Vaccinia Virus protein VP39"/>
    <property type="match status" value="1"/>
</dbReference>
<evidence type="ECO:0000313" key="3">
    <source>
        <dbReference type="EMBL" id="OLP94751.1"/>
    </source>
</evidence>
<feature type="compositionally biased region" description="Low complexity" evidence="2">
    <location>
        <begin position="2565"/>
        <end position="2578"/>
    </location>
</feature>
<feature type="compositionally biased region" description="Basic and acidic residues" evidence="2">
    <location>
        <begin position="1570"/>
        <end position="1586"/>
    </location>
</feature>
<dbReference type="EMBL" id="LSRX01000530">
    <property type="protein sequence ID" value="OLP94751.1"/>
    <property type="molecule type" value="Genomic_DNA"/>
</dbReference>
<feature type="compositionally biased region" description="Basic and acidic residues" evidence="2">
    <location>
        <begin position="2580"/>
        <end position="2591"/>
    </location>
</feature>
<keyword evidence="1" id="KW-0175">Coiled coil</keyword>